<evidence type="ECO:0008006" key="3">
    <source>
        <dbReference type="Google" id="ProtNLM"/>
    </source>
</evidence>
<evidence type="ECO:0000313" key="2">
    <source>
        <dbReference type="Proteomes" id="UP000307000"/>
    </source>
</evidence>
<dbReference type="SUPFAM" id="SSF55961">
    <property type="entry name" value="Bet v1-like"/>
    <property type="match status" value="1"/>
</dbReference>
<dbReference type="EMBL" id="CP034412">
    <property type="protein sequence ID" value="QCY45989.1"/>
    <property type="molecule type" value="Genomic_DNA"/>
</dbReference>
<dbReference type="CDD" id="cd07812">
    <property type="entry name" value="SRPBCC"/>
    <property type="match status" value="1"/>
</dbReference>
<dbReference type="InterPro" id="IPR023393">
    <property type="entry name" value="START-like_dom_sf"/>
</dbReference>
<dbReference type="Gene3D" id="3.30.530.20">
    <property type="match status" value="1"/>
</dbReference>
<proteinExistence type="predicted"/>
<dbReference type="KEGG" id="gcr:GcLGCM259_0205"/>
<organism evidence="1 2">
    <name type="scientific">Glutamicibacter creatinolyticus</name>
    <dbReference type="NCBI Taxonomy" id="162496"/>
    <lineage>
        <taxon>Bacteria</taxon>
        <taxon>Bacillati</taxon>
        <taxon>Actinomycetota</taxon>
        <taxon>Actinomycetes</taxon>
        <taxon>Micrococcales</taxon>
        <taxon>Micrococcaceae</taxon>
        <taxon>Glutamicibacter</taxon>
    </lineage>
</organism>
<sequence>MSQFTVFESVETIHLPVHRVWELLTDWGSANLWMPQVSYMDASQDPPRVGTLLDYQVAGRSRQFVIHDLVEPNTLVLHSSEDTDALSYRFDLTALGADTRVILQVMIIDPDLTVQECERFAEQVRASDETMLARLKQYAQQAP</sequence>
<reference evidence="1 2" key="1">
    <citation type="submission" date="2018-12" db="EMBL/GenBank/DDBJ databases">
        <title>Complete Genome Sequence of Glutamicibacter creatinolyticus strain LGCM259,isolated from an abscess of a 12-year-old mare in Italy.</title>
        <authorList>
            <person name="Santos R.G."/>
            <person name="Silva A.L."/>
            <person name="Seyffert N."/>
            <person name="Castro T.L.P."/>
            <person name="Attili A.R."/>
            <person name="Rifici C."/>
            <person name="Mazzullo G."/>
            <person name="Brenig B."/>
            <person name="Venanzi F."/>
            <person name="Azevedo V."/>
        </authorList>
    </citation>
    <scope>NUCLEOTIDE SEQUENCE [LARGE SCALE GENOMIC DNA]</scope>
    <source>
        <strain evidence="1 2">LGCM 259</strain>
    </source>
</reference>
<accession>A0A5B7WQ40</accession>
<name>A0A5B7WQ40_9MICC</name>
<evidence type="ECO:0000313" key="1">
    <source>
        <dbReference type="EMBL" id="QCY45989.1"/>
    </source>
</evidence>
<dbReference type="AlphaFoldDB" id="A0A5B7WQ40"/>
<protein>
    <recommendedName>
        <fullName evidence="3">Polyketide cyclase / dehydrase and lipid transport</fullName>
    </recommendedName>
</protein>
<keyword evidence="2" id="KW-1185">Reference proteome</keyword>
<dbReference type="RefSeq" id="WP_138925482.1">
    <property type="nucleotide sequence ID" value="NZ_CP034412.1"/>
</dbReference>
<dbReference type="Proteomes" id="UP000307000">
    <property type="component" value="Chromosome"/>
</dbReference>
<gene>
    <name evidence="1" type="ORF">GcLGCM259_0205</name>
</gene>